<feature type="region of interest" description="Disordered" evidence="1">
    <location>
        <begin position="1"/>
        <end position="33"/>
    </location>
</feature>
<evidence type="ECO:0000256" key="1">
    <source>
        <dbReference type="SAM" id="MobiDB-lite"/>
    </source>
</evidence>
<dbReference type="EMBL" id="BJXA01000005">
    <property type="protein sequence ID" value="GEM36729.1"/>
    <property type="molecule type" value="Genomic_DNA"/>
</dbReference>
<comment type="caution">
    <text evidence="2">The sequence shown here is derived from an EMBL/GenBank/DDBJ whole genome shotgun (WGS) entry which is preliminary data.</text>
</comment>
<gene>
    <name evidence="2" type="ORF">NN4_12480</name>
</gene>
<organism evidence="2 3">
    <name type="scientific">Nocardia ninae NBRC 108245</name>
    <dbReference type="NCBI Taxonomy" id="1210091"/>
    <lineage>
        <taxon>Bacteria</taxon>
        <taxon>Bacillati</taxon>
        <taxon>Actinomycetota</taxon>
        <taxon>Actinomycetes</taxon>
        <taxon>Mycobacteriales</taxon>
        <taxon>Nocardiaceae</taxon>
        <taxon>Nocardia</taxon>
    </lineage>
</organism>
<protein>
    <submittedName>
        <fullName evidence="2">Uncharacterized protein</fullName>
    </submittedName>
</protein>
<keyword evidence="3" id="KW-1185">Reference proteome</keyword>
<reference evidence="2 3" key="1">
    <citation type="submission" date="2019-07" db="EMBL/GenBank/DDBJ databases">
        <title>Whole genome shotgun sequence of Nocardia ninae NBRC 108245.</title>
        <authorList>
            <person name="Hosoyama A."/>
            <person name="Uohara A."/>
            <person name="Ohji S."/>
            <person name="Ichikawa N."/>
        </authorList>
    </citation>
    <scope>NUCLEOTIDE SEQUENCE [LARGE SCALE GENOMIC DNA]</scope>
    <source>
        <strain evidence="2 3">NBRC 108245</strain>
    </source>
</reference>
<proteinExistence type="predicted"/>
<evidence type="ECO:0000313" key="2">
    <source>
        <dbReference type="EMBL" id="GEM36729.1"/>
    </source>
</evidence>
<name>A0A511M802_9NOCA</name>
<accession>A0A511M802</accession>
<evidence type="ECO:0000313" key="3">
    <source>
        <dbReference type="Proteomes" id="UP000321424"/>
    </source>
</evidence>
<dbReference type="AlphaFoldDB" id="A0A511M802"/>
<dbReference type="Proteomes" id="UP000321424">
    <property type="component" value="Unassembled WGS sequence"/>
</dbReference>
<sequence length="134" mass="14172">MLDPSGGAPPTRRCPLAGRAQRGGRTDRPRPDQFVGEIVCPAAQDRRVLSAFGSVTDAPATQHRPRLLDHGGPQRLAGQVRSVCHPAVVGVELAVDRDPPGLAVRLGEAHFEGAVRPLTHHPAHPAGSLSNKIE</sequence>